<proteinExistence type="predicted"/>
<name>A0ABQ4S6T0_9HYPH</name>
<sequence>MAFTKLITYVVAAGFVCMLIVTGIGTVDGLMSRQ</sequence>
<evidence type="ECO:0000313" key="2">
    <source>
        <dbReference type="EMBL" id="GJD98829.1"/>
    </source>
</evidence>
<reference evidence="2" key="1">
    <citation type="journal article" date="2021" name="Front. Microbiol.">
        <title>Comprehensive Comparative Genomics and Phenotyping of Methylobacterium Species.</title>
        <authorList>
            <person name="Alessa O."/>
            <person name="Ogura Y."/>
            <person name="Fujitani Y."/>
            <person name="Takami H."/>
            <person name="Hayashi T."/>
            <person name="Sahin N."/>
            <person name="Tani A."/>
        </authorList>
    </citation>
    <scope>NUCLEOTIDE SEQUENCE</scope>
    <source>
        <strain evidence="2">DSM 17168</strain>
    </source>
</reference>
<keyword evidence="3" id="KW-1185">Reference proteome</keyword>
<keyword evidence="1" id="KW-1133">Transmembrane helix</keyword>
<evidence type="ECO:0000313" key="3">
    <source>
        <dbReference type="Proteomes" id="UP001055153"/>
    </source>
</evidence>
<protein>
    <submittedName>
        <fullName evidence="2">Uncharacterized protein</fullName>
    </submittedName>
</protein>
<dbReference type="EMBL" id="BPQQ01000008">
    <property type="protein sequence ID" value="GJD98829.1"/>
    <property type="molecule type" value="Genomic_DNA"/>
</dbReference>
<keyword evidence="1" id="KW-0812">Transmembrane</keyword>
<feature type="transmembrane region" description="Helical" evidence="1">
    <location>
        <begin position="6"/>
        <end position="27"/>
    </location>
</feature>
<reference evidence="2" key="2">
    <citation type="submission" date="2021-08" db="EMBL/GenBank/DDBJ databases">
        <authorList>
            <person name="Tani A."/>
            <person name="Ola A."/>
            <person name="Ogura Y."/>
            <person name="Katsura K."/>
            <person name="Hayashi T."/>
        </authorList>
    </citation>
    <scope>NUCLEOTIDE SEQUENCE</scope>
    <source>
        <strain evidence="2">DSM 17168</strain>
    </source>
</reference>
<keyword evidence="1" id="KW-0472">Membrane</keyword>
<gene>
    <name evidence="2" type="ORF">GMJLKIPL_0742</name>
</gene>
<accession>A0ABQ4S6T0</accession>
<comment type="caution">
    <text evidence="2">The sequence shown here is derived from an EMBL/GenBank/DDBJ whole genome shotgun (WGS) entry which is preliminary data.</text>
</comment>
<dbReference type="Proteomes" id="UP001055153">
    <property type="component" value="Unassembled WGS sequence"/>
</dbReference>
<evidence type="ECO:0000256" key="1">
    <source>
        <dbReference type="SAM" id="Phobius"/>
    </source>
</evidence>
<organism evidence="2 3">
    <name type="scientific">Methylobacterium isbiliense</name>
    <dbReference type="NCBI Taxonomy" id="315478"/>
    <lineage>
        <taxon>Bacteria</taxon>
        <taxon>Pseudomonadati</taxon>
        <taxon>Pseudomonadota</taxon>
        <taxon>Alphaproteobacteria</taxon>
        <taxon>Hyphomicrobiales</taxon>
        <taxon>Methylobacteriaceae</taxon>
        <taxon>Methylobacterium</taxon>
    </lineage>
</organism>